<protein>
    <recommendedName>
        <fullName evidence="3">Obg-like ATPase 1</fullName>
    </recommendedName>
</protein>
<dbReference type="Pfam" id="PF01926">
    <property type="entry name" value="MMR_HSR1"/>
    <property type="match status" value="1"/>
</dbReference>
<dbReference type="PANTHER" id="PTHR23305:SF11">
    <property type="entry name" value="OBG-LIKE ATPASE 1"/>
    <property type="match status" value="1"/>
</dbReference>
<evidence type="ECO:0000256" key="4">
    <source>
        <dbReference type="SAM" id="Coils"/>
    </source>
</evidence>
<accession>A0AAU9IHJ4</accession>
<dbReference type="InterPro" id="IPR031167">
    <property type="entry name" value="G_OBG"/>
</dbReference>
<evidence type="ECO:0000313" key="7">
    <source>
        <dbReference type="EMBL" id="CAG9313290.1"/>
    </source>
</evidence>
<keyword evidence="3" id="KW-0378">Hydrolase</keyword>
<dbReference type="Pfam" id="PF06071">
    <property type="entry name" value="YchF-GTPase_C"/>
    <property type="match status" value="1"/>
</dbReference>
<dbReference type="InterPro" id="IPR023192">
    <property type="entry name" value="TGS-like_dom_sf"/>
</dbReference>
<dbReference type="PROSITE" id="PS51710">
    <property type="entry name" value="G_OBG"/>
    <property type="match status" value="1"/>
</dbReference>
<feature type="binding site" evidence="3">
    <location>
        <position position="228"/>
    </location>
    <ligand>
        <name>ATP</name>
        <dbReference type="ChEBI" id="CHEBI:30616"/>
    </ligand>
</feature>
<dbReference type="GO" id="GO:0005737">
    <property type="term" value="C:cytoplasm"/>
    <property type="evidence" value="ECO:0007669"/>
    <property type="project" value="UniProtKB-SubCell"/>
</dbReference>
<comment type="similarity">
    <text evidence="3">Belongs to the TRAFAC class OBG-HflX-like GTPase superfamily. OBG GTPase family. YchF/OLA1 subfamily.</text>
</comment>
<dbReference type="GO" id="GO:0005525">
    <property type="term" value="F:GTP binding"/>
    <property type="evidence" value="ECO:0007669"/>
    <property type="project" value="InterPro"/>
</dbReference>
<dbReference type="GO" id="GO:0005524">
    <property type="term" value="F:ATP binding"/>
    <property type="evidence" value="ECO:0007669"/>
    <property type="project" value="UniProtKB-UniRule"/>
</dbReference>
<evidence type="ECO:0000256" key="1">
    <source>
        <dbReference type="ARBA" id="ARBA00022741"/>
    </source>
</evidence>
<name>A0AAU9IHJ4_9CILI</name>
<dbReference type="GO" id="GO:0043023">
    <property type="term" value="F:ribosomal large subunit binding"/>
    <property type="evidence" value="ECO:0007669"/>
    <property type="project" value="UniProtKB-UniRule"/>
</dbReference>
<dbReference type="Proteomes" id="UP001162131">
    <property type="component" value="Unassembled WGS sequence"/>
</dbReference>
<dbReference type="InterPro" id="IPR006073">
    <property type="entry name" value="GTP-bd"/>
</dbReference>
<sequence length="391" mass="43877">MPAKKKAVEEKKPLLGRPGNTLKIGIVGLPNVGKSSTFNLLSNLSVPAENYPFCTIDPTEARVPIPDQRFDRLCEMYQPRSRVPAILSITDIAGLVPGASEGAGLGNAFLSHINAVDGIFHVVRAFTEADVIHTEGEVDPIRDLDIIRNELCLKDLERCNQKIEDVEKQLKRARTKELADEMEILVKIRDMLNNHQMLKDGEWHTKEIEVLNSCLFLTAKPMVYLVNLSTNDYLRKKNKWLAGIGKWVNEHGGGDIIPYSIEFEQAVFGMDPDAKAAYLQENNAISMIPRILKTGYKSLQLIHYFTAGEDEVKCWTIRKGTKAPQAAGVIHTDFERGFICAEIMKYDDLVSLGNENNVKAEGKLRQCGKDYEVEDGEIIYFRFNVAPQGKK</sequence>
<dbReference type="InterPro" id="IPR012675">
    <property type="entry name" value="Beta-grasp_dom_sf"/>
</dbReference>
<feature type="coiled-coil region" evidence="4">
    <location>
        <begin position="149"/>
        <end position="176"/>
    </location>
</feature>
<organism evidence="7 8">
    <name type="scientific">Blepharisma stoltei</name>
    <dbReference type="NCBI Taxonomy" id="1481888"/>
    <lineage>
        <taxon>Eukaryota</taxon>
        <taxon>Sar</taxon>
        <taxon>Alveolata</taxon>
        <taxon>Ciliophora</taxon>
        <taxon>Postciliodesmatophora</taxon>
        <taxon>Heterotrichea</taxon>
        <taxon>Heterotrichida</taxon>
        <taxon>Blepharismidae</taxon>
        <taxon>Blepharisma</taxon>
    </lineage>
</organism>
<evidence type="ECO:0000256" key="2">
    <source>
        <dbReference type="ARBA" id="ARBA00022840"/>
    </source>
</evidence>
<keyword evidence="8" id="KW-1185">Reference proteome</keyword>
<reference evidence="7" key="1">
    <citation type="submission" date="2021-09" db="EMBL/GenBank/DDBJ databases">
        <authorList>
            <consortium name="AG Swart"/>
            <person name="Singh M."/>
            <person name="Singh A."/>
            <person name="Seah K."/>
            <person name="Emmerich C."/>
        </authorList>
    </citation>
    <scope>NUCLEOTIDE SEQUENCE</scope>
    <source>
        <strain evidence="7">ATCC30299</strain>
    </source>
</reference>
<keyword evidence="3" id="KW-0963">Cytoplasm</keyword>
<keyword evidence="4" id="KW-0175">Coiled coil</keyword>
<dbReference type="InterPro" id="IPR041706">
    <property type="entry name" value="YchF_N"/>
</dbReference>
<dbReference type="Gene3D" id="3.40.50.300">
    <property type="entry name" value="P-loop containing nucleotide triphosphate hydrolases"/>
    <property type="match status" value="1"/>
</dbReference>
<comment type="caution">
    <text evidence="7">The sequence shown here is derived from an EMBL/GenBank/DDBJ whole genome shotgun (WGS) entry which is preliminary data.</text>
</comment>
<comment type="subcellular location">
    <subcellularLocation>
        <location evidence="3">Cytoplasm</location>
    </subcellularLocation>
</comment>
<dbReference type="Gene3D" id="1.10.150.300">
    <property type="entry name" value="TGS-like domain"/>
    <property type="match status" value="1"/>
</dbReference>
<keyword evidence="1 3" id="KW-0547">Nucleotide-binding</keyword>
<gene>
    <name evidence="7" type="ORF">BSTOLATCC_MIC8563</name>
</gene>
<feature type="domain" description="OBG-type G" evidence="5">
    <location>
        <begin position="22"/>
        <end position="279"/>
    </location>
</feature>
<dbReference type="InterPro" id="IPR027417">
    <property type="entry name" value="P-loop_NTPase"/>
</dbReference>
<dbReference type="NCBIfam" id="TIGR00092">
    <property type="entry name" value="redox-regulated ATPase YchF"/>
    <property type="match status" value="1"/>
</dbReference>
<dbReference type="SUPFAM" id="SSF52540">
    <property type="entry name" value="P-loop containing nucleoside triphosphate hydrolases"/>
    <property type="match status" value="1"/>
</dbReference>
<dbReference type="PROSITE" id="PS51880">
    <property type="entry name" value="TGS"/>
    <property type="match status" value="1"/>
</dbReference>
<dbReference type="GO" id="GO:0016887">
    <property type="term" value="F:ATP hydrolysis activity"/>
    <property type="evidence" value="ECO:0007669"/>
    <property type="project" value="UniProtKB-UniRule"/>
</dbReference>
<evidence type="ECO:0000256" key="3">
    <source>
        <dbReference type="HAMAP-Rule" id="MF_03167"/>
    </source>
</evidence>
<dbReference type="InterPro" id="IPR013029">
    <property type="entry name" value="YchF_C"/>
</dbReference>
<comment type="subunit">
    <text evidence="3">Monomer.</text>
</comment>
<dbReference type="AlphaFoldDB" id="A0AAU9IHJ4"/>
<dbReference type="FunFam" id="1.10.150.300:FF:000001">
    <property type="entry name" value="Ribosome-binding ATPase YchF"/>
    <property type="match status" value="1"/>
</dbReference>
<dbReference type="FunFam" id="3.10.20.30:FF:000001">
    <property type="entry name" value="Ribosome-binding ATPase YchF"/>
    <property type="match status" value="1"/>
</dbReference>
<dbReference type="InterPro" id="IPR012676">
    <property type="entry name" value="TGS-like"/>
</dbReference>
<proteinExistence type="inferred from homology"/>
<keyword evidence="2 3" id="KW-0067">ATP-binding</keyword>
<dbReference type="CDD" id="cd01900">
    <property type="entry name" value="YchF"/>
    <property type="match status" value="1"/>
</dbReference>
<evidence type="ECO:0000259" key="6">
    <source>
        <dbReference type="PROSITE" id="PS51880"/>
    </source>
</evidence>
<comment type="function">
    <text evidence="3">Hydrolyzes ATP, and can also hydrolyze GTP with lower efficiency. Has lower affinity for GTP.</text>
</comment>
<dbReference type="HAMAP" id="MF_00944">
    <property type="entry name" value="YchF_OLA1_ATPase"/>
    <property type="match status" value="1"/>
</dbReference>
<dbReference type="EMBL" id="CAJZBQ010000010">
    <property type="protein sequence ID" value="CAG9313290.1"/>
    <property type="molecule type" value="Genomic_DNA"/>
</dbReference>
<feature type="binding site" evidence="3">
    <location>
        <begin position="31"/>
        <end position="36"/>
    </location>
    <ligand>
        <name>ATP</name>
        <dbReference type="ChEBI" id="CHEBI:30616"/>
    </ligand>
</feature>
<dbReference type="InterPro" id="IPR004396">
    <property type="entry name" value="ATPase_YchF/OLA1"/>
</dbReference>
<dbReference type="PIRSF" id="PIRSF006641">
    <property type="entry name" value="CHP00092"/>
    <property type="match status" value="1"/>
</dbReference>
<dbReference type="InterPro" id="IPR004095">
    <property type="entry name" value="TGS"/>
</dbReference>
<evidence type="ECO:0000313" key="8">
    <source>
        <dbReference type="Proteomes" id="UP001162131"/>
    </source>
</evidence>
<evidence type="ECO:0000259" key="5">
    <source>
        <dbReference type="PROSITE" id="PS51710"/>
    </source>
</evidence>
<feature type="domain" description="TGS" evidence="6">
    <location>
        <begin position="300"/>
        <end position="383"/>
    </location>
</feature>
<dbReference type="CDD" id="cd04867">
    <property type="entry name" value="TGS_YchF_OLA1"/>
    <property type="match status" value="1"/>
</dbReference>
<dbReference type="PRINTS" id="PR00326">
    <property type="entry name" value="GTP1OBG"/>
</dbReference>
<dbReference type="Gene3D" id="3.10.20.30">
    <property type="match status" value="1"/>
</dbReference>
<dbReference type="PANTHER" id="PTHR23305">
    <property type="entry name" value="OBG GTPASE FAMILY"/>
    <property type="match status" value="1"/>
</dbReference>
<dbReference type="SUPFAM" id="SSF81271">
    <property type="entry name" value="TGS-like"/>
    <property type="match status" value="1"/>
</dbReference>